<reference evidence="1" key="1">
    <citation type="submission" date="2023-02" db="EMBL/GenBank/DDBJ databases">
        <title>Kitasatospora phosalacinea NBRC 14362.</title>
        <authorList>
            <person name="Ichikawa N."/>
            <person name="Sato H."/>
            <person name="Tonouchi N."/>
        </authorList>
    </citation>
    <scope>NUCLEOTIDE SEQUENCE</scope>
    <source>
        <strain evidence="1">NBRC 14362</strain>
    </source>
</reference>
<evidence type="ECO:0000313" key="2">
    <source>
        <dbReference type="Proteomes" id="UP001165143"/>
    </source>
</evidence>
<accession>A0A9W6PDT8</accession>
<sequence>MPPRAWGPPRGYSRIGRLSGPAHAALARLERERWGAGAVEVALRRWESIARAPGLSLPPFYRDRCGQPSCCPEPAEARDVLERAVHALPTRSARELLLLVRALDEEILRRRYLVPAGGPPHRWWDSGL</sequence>
<gene>
    <name evidence="1" type="ORF">Kpho01_12820</name>
</gene>
<dbReference type="EMBL" id="BSRX01000006">
    <property type="protein sequence ID" value="GLW53271.1"/>
    <property type="molecule type" value="Genomic_DNA"/>
</dbReference>
<organism evidence="1 2">
    <name type="scientific">Kitasatospora phosalacinea</name>
    <dbReference type="NCBI Taxonomy" id="2065"/>
    <lineage>
        <taxon>Bacteria</taxon>
        <taxon>Bacillati</taxon>
        <taxon>Actinomycetota</taxon>
        <taxon>Actinomycetes</taxon>
        <taxon>Kitasatosporales</taxon>
        <taxon>Streptomycetaceae</taxon>
        <taxon>Kitasatospora</taxon>
    </lineage>
</organism>
<proteinExistence type="predicted"/>
<dbReference type="Proteomes" id="UP001165143">
    <property type="component" value="Unassembled WGS sequence"/>
</dbReference>
<protein>
    <submittedName>
        <fullName evidence="1">Uncharacterized protein</fullName>
    </submittedName>
</protein>
<comment type="caution">
    <text evidence="1">The sequence shown here is derived from an EMBL/GenBank/DDBJ whole genome shotgun (WGS) entry which is preliminary data.</text>
</comment>
<name>A0A9W6PDT8_9ACTN</name>
<dbReference type="AlphaFoldDB" id="A0A9W6PDT8"/>
<evidence type="ECO:0000313" key="1">
    <source>
        <dbReference type="EMBL" id="GLW53271.1"/>
    </source>
</evidence>